<dbReference type="OrthoDB" id="10253954at2759"/>
<dbReference type="CDD" id="cd00063">
    <property type="entry name" value="FN3"/>
    <property type="match status" value="1"/>
</dbReference>
<dbReference type="InterPro" id="IPR050991">
    <property type="entry name" value="ECM_Regulatory_Proteins"/>
</dbReference>
<evidence type="ECO:0000313" key="4">
    <source>
        <dbReference type="Proteomes" id="UP000228934"/>
    </source>
</evidence>
<dbReference type="InterPro" id="IPR003961">
    <property type="entry name" value="FN3_dom"/>
</dbReference>
<feature type="domain" description="Fibronectin type-III" evidence="2">
    <location>
        <begin position="67"/>
        <end position="155"/>
    </location>
</feature>
<dbReference type="Gene3D" id="2.60.40.10">
    <property type="entry name" value="Immunoglobulins"/>
    <property type="match status" value="2"/>
</dbReference>
<evidence type="ECO:0000313" key="3">
    <source>
        <dbReference type="EMBL" id="PIO22427.1"/>
    </source>
</evidence>
<dbReference type="SMART" id="SM00060">
    <property type="entry name" value="FN3"/>
    <property type="match status" value="1"/>
</dbReference>
<reference evidence="4" key="1">
    <citation type="journal article" date="2017" name="Nat. Commun.">
        <title>The North American bullfrog draft genome provides insight into hormonal regulation of long noncoding RNA.</title>
        <authorList>
            <person name="Hammond S.A."/>
            <person name="Warren R.L."/>
            <person name="Vandervalk B.P."/>
            <person name="Kucuk E."/>
            <person name="Khan H."/>
            <person name="Gibb E.A."/>
            <person name="Pandoh P."/>
            <person name="Kirk H."/>
            <person name="Zhao Y."/>
            <person name="Jones M."/>
            <person name="Mungall A.J."/>
            <person name="Coope R."/>
            <person name="Pleasance S."/>
            <person name="Moore R.A."/>
            <person name="Holt R.A."/>
            <person name="Round J.M."/>
            <person name="Ohora S."/>
            <person name="Walle B.V."/>
            <person name="Veldhoen N."/>
            <person name="Helbing C.C."/>
            <person name="Birol I."/>
        </authorList>
    </citation>
    <scope>NUCLEOTIDE SEQUENCE [LARGE SCALE GENOMIC DNA]</scope>
</reference>
<protein>
    <recommendedName>
        <fullName evidence="2">Fibronectin type-III domain-containing protein</fullName>
    </recommendedName>
</protein>
<dbReference type="PANTHER" id="PTHR46708">
    <property type="entry name" value="TENASCIN"/>
    <property type="match status" value="1"/>
</dbReference>
<dbReference type="PROSITE" id="PS50853">
    <property type="entry name" value="FN3"/>
    <property type="match status" value="1"/>
</dbReference>
<keyword evidence="1" id="KW-0677">Repeat</keyword>
<dbReference type="Pfam" id="PF00041">
    <property type="entry name" value="fn3"/>
    <property type="match status" value="2"/>
</dbReference>
<gene>
    <name evidence="3" type="ORF">AB205_0059140</name>
</gene>
<dbReference type="InterPro" id="IPR036116">
    <property type="entry name" value="FN3_sf"/>
</dbReference>
<evidence type="ECO:0000256" key="1">
    <source>
        <dbReference type="ARBA" id="ARBA00022737"/>
    </source>
</evidence>
<keyword evidence="4" id="KW-1185">Reference proteome</keyword>
<proteinExistence type="predicted"/>
<evidence type="ECO:0000259" key="2">
    <source>
        <dbReference type="PROSITE" id="PS50853"/>
    </source>
</evidence>
<dbReference type="EMBL" id="KV946671">
    <property type="protein sequence ID" value="PIO22427.1"/>
    <property type="molecule type" value="Genomic_DNA"/>
</dbReference>
<dbReference type="SUPFAM" id="SSF49265">
    <property type="entry name" value="Fibronectin type III"/>
    <property type="match status" value="1"/>
</dbReference>
<dbReference type="AlphaFoldDB" id="A0A2G9R3I6"/>
<accession>A0A2G9R3I6</accession>
<organism evidence="3 4">
    <name type="scientific">Aquarana catesbeiana</name>
    <name type="common">American bullfrog</name>
    <name type="synonym">Rana catesbeiana</name>
    <dbReference type="NCBI Taxonomy" id="8400"/>
    <lineage>
        <taxon>Eukaryota</taxon>
        <taxon>Metazoa</taxon>
        <taxon>Chordata</taxon>
        <taxon>Craniata</taxon>
        <taxon>Vertebrata</taxon>
        <taxon>Euteleostomi</taxon>
        <taxon>Amphibia</taxon>
        <taxon>Batrachia</taxon>
        <taxon>Anura</taxon>
        <taxon>Neobatrachia</taxon>
        <taxon>Ranoidea</taxon>
        <taxon>Ranidae</taxon>
        <taxon>Aquarana</taxon>
    </lineage>
</organism>
<dbReference type="InterPro" id="IPR013783">
    <property type="entry name" value="Ig-like_fold"/>
</dbReference>
<sequence length="155" mass="16744">MTNVIKSYNITYYWNASSSVTVASNSPHVTLSSLKSGSNYTITVVTVGARGYLSTPVSGSVFTNPTPPRNISFILIQTNTTTLSWVEPVNMTRVIKSYNIAYYWNASSPITVTSNYQNVTLLSLKSGSNYTITVVTVGARGYLSTPVSGSVFTKS</sequence>
<dbReference type="PANTHER" id="PTHR46708:SF2">
    <property type="entry name" value="FIBRONECTIN TYPE-III DOMAIN-CONTAINING PROTEIN"/>
    <property type="match status" value="1"/>
</dbReference>
<dbReference type="Proteomes" id="UP000228934">
    <property type="component" value="Unassembled WGS sequence"/>
</dbReference>
<name>A0A2G9R3I6_AQUCT</name>